<feature type="compositionally biased region" description="Pro residues" evidence="2">
    <location>
        <begin position="500"/>
        <end position="516"/>
    </location>
</feature>
<sequence length="631" mass="70814">MNDNNNGEAPAMAPGSNRIKALAACYNSAATTSHIPLPQWKPAPDSRLQNGDIKWRSKYEEAEKKRKTLLTQSQKSERELADLERRYQLLHNDHNCVKKQLADKDARLLQLQTVSEKVYREYEALKNKHDVQTRVMQDAMKSASQWYMQNRELKRKSAVLAQKFLKEAPMSITDIADEADTGASSDGELDNLLKTIKDLSEEVGQLQAELSAARLQEFEAQEQAMSLGAQLDEERGRRTRAETELQELRAMKQNLGRVSRLVASEMTALRELCEHEKQQALRMRSEADQAQKERNVLKHQSALLLADVIGDEKVMLLLQEVEVLKTSLEEERHKHAAELQELQDKLEERETEAQLELLEEKLRLAESELQCALQRAEQAEKRSSQLVSKVMATLLSYDDGAFKSCQLCGHEQGLLDELVHQRRQYSGLRKACADAALPYCAVARWVKAFQEGRDAVQENFRTGRPHVENNTVELLASLLDADRRWTAINELQDELEAKACPPPPPPPPLPPPPSMLPTPCIKVKVGPSPSATDTGSNVETGNPVLDMANILGIPRKTSTAAALPGGAIDDIINQIKGGKFTLKATEKQKEEKKEEPPAAMQEMLNILGTLKRRRRNPAQQSRWPPPADVAL</sequence>
<gene>
    <name evidence="3" type="ORF">ANN_00079</name>
</gene>
<name>A0ABQ8TPV7_PERAM</name>
<organism evidence="3 4">
    <name type="scientific">Periplaneta americana</name>
    <name type="common">American cockroach</name>
    <name type="synonym">Blatta americana</name>
    <dbReference type="NCBI Taxonomy" id="6978"/>
    <lineage>
        <taxon>Eukaryota</taxon>
        <taxon>Metazoa</taxon>
        <taxon>Ecdysozoa</taxon>
        <taxon>Arthropoda</taxon>
        <taxon>Hexapoda</taxon>
        <taxon>Insecta</taxon>
        <taxon>Pterygota</taxon>
        <taxon>Neoptera</taxon>
        <taxon>Polyneoptera</taxon>
        <taxon>Dictyoptera</taxon>
        <taxon>Blattodea</taxon>
        <taxon>Blattoidea</taxon>
        <taxon>Blattidae</taxon>
        <taxon>Blattinae</taxon>
        <taxon>Periplaneta</taxon>
    </lineage>
</organism>
<evidence type="ECO:0000256" key="2">
    <source>
        <dbReference type="SAM" id="MobiDB-lite"/>
    </source>
</evidence>
<keyword evidence="1" id="KW-0175">Coiled coil</keyword>
<evidence type="ECO:0000313" key="3">
    <source>
        <dbReference type="EMBL" id="KAJ4448689.1"/>
    </source>
</evidence>
<feature type="region of interest" description="Disordered" evidence="2">
    <location>
        <begin position="610"/>
        <end position="631"/>
    </location>
</feature>
<comment type="caution">
    <text evidence="3">The sequence shown here is derived from an EMBL/GenBank/DDBJ whole genome shotgun (WGS) entry which is preliminary data.</text>
</comment>
<dbReference type="Proteomes" id="UP001148838">
    <property type="component" value="Unassembled WGS sequence"/>
</dbReference>
<evidence type="ECO:0000256" key="1">
    <source>
        <dbReference type="SAM" id="Coils"/>
    </source>
</evidence>
<feature type="coiled-coil region" evidence="1">
    <location>
        <begin position="189"/>
        <end position="389"/>
    </location>
</feature>
<dbReference type="InterPro" id="IPR024849">
    <property type="entry name" value="Shootin-1"/>
</dbReference>
<proteinExistence type="predicted"/>
<feature type="coiled-coil region" evidence="1">
    <location>
        <begin position="59"/>
        <end position="100"/>
    </location>
</feature>
<protein>
    <recommendedName>
        <fullName evidence="5">Shootin-1</fullName>
    </recommendedName>
</protein>
<accession>A0ABQ8TPV7</accession>
<dbReference type="PANTHER" id="PTHR46606:SF5">
    <property type="entry name" value="SHOOTIN-1"/>
    <property type="match status" value="1"/>
</dbReference>
<evidence type="ECO:0008006" key="5">
    <source>
        <dbReference type="Google" id="ProtNLM"/>
    </source>
</evidence>
<keyword evidence="4" id="KW-1185">Reference proteome</keyword>
<dbReference type="EMBL" id="JAJSOF020000003">
    <property type="protein sequence ID" value="KAJ4448689.1"/>
    <property type="molecule type" value="Genomic_DNA"/>
</dbReference>
<feature type="compositionally biased region" description="Polar residues" evidence="2">
    <location>
        <begin position="529"/>
        <end position="540"/>
    </location>
</feature>
<reference evidence="3 4" key="1">
    <citation type="journal article" date="2022" name="Allergy">
        <title>Genome assembly and annotation of Periplaneta americana reveal a comprehensive cockroach allergen profile.</title>
        <authorList>
            <person name="Wang L."/>
            <person name="Xiong Q."/>
            <person name="Saelim N."/>
            <person name="Wang L."/>
            <person name="Nong W."/>
            <person name="Wan A.T."/>
            <person name="Shi M."/>
            <person name="Liu X."/>
            <person name="Cao Q."/>
            <person name="Hui J.H.L."/>
            <person name="Sookrung N."/>
            <person name="Leung T.F."/>
            <person name="Tungtrongchitr A."/>
            <person name="Tsui S.K.W."/>
        </authorList>
    </citation>
    <scope>NUCLEOTIDE SEQUENCE [LARGE SCALE GENOMIC DNA]</scope>
    <source>
        <strain evidence="3">PWHHKU_190912</strain>
    </source>
</reference>
<dbReference type="PANTHER" id="PTHR46606">
    <property type="entry name" value="SHOOTIN-1"/>
    <property type="match status" value="1"/>
</dbReference>
<feature type="region of interest" description="Disordered" evidence="2">
    <location>
        <begin position="496"/>
        <end position="542"/>
    </location>
</feature>
<evidence type="ECO:0000313" key="4">
    <source>
        <dbReference type="Proteomes" id="UP001148838"/>
    </source>
</evidence>